<reference evidence="1 2" key="1">
    <citation type="submission" date="2012-09" db="EMBL/GenBank/DDBJ databases">
        <authorList>
            <person name="Harkins D.M."/>
            <person name="Durkin A.S."/>
            <person name="Brinkac L.M."/>
            <person name="Selengut J.D."/>
            <person name="Sanka R."/>
            <person name="DePew J."/>
            <person name="Purushe J."/>
            <person name="Chanthongthip A."/>
            <person name="Lattana O."/>
            <person name="Phetsouvanh R."/>
            <person name="Newton P.N."/>
            <person name="Vinetz J.M."/>
            <person name="Sutton G.G."/>
            <person name="Nelson W.C."/>
            <person name="Fouts D.E."/>
        </authorList>
    </citation>
    <scope>NUCLEOTIDE SEQUENCE [LARGE SCALE GENOMIC DNA]</scope>
    <source>
        <strain evidence="1 2">UI 12621</strain>
    </source>
</reference>
<organism evidence="1 2">
    <name type="scientific">Leptospira interrogans str. UI 12621</name>
    <dbReference type="NCBI Taxonomy" id="1049937"/>
    <lineage>
        <taxon>Bacteria</taxon>
        <taxon>Pseudomonadati</taxon>
        <taxon>Spirochaetota</taxon>
        <taxon>Spirochaetia</taxon>
        <taxon>Leptospirales</taxon>
        <taxon>Leptospiraceae</taxon>
        <taxon>Leptospira</taxon>
    </lineage>
</organism>
<dbReference type="RefSeq" id="WP_002119323.1">
    <property type="nucleotide sequence ID" value="NZ_AHNQ02000014.1"/>
</dbReference>
<dbReference type="EMBL" id="AHNQ02000014">
    <property type="protein sequence ID" value="EKO26474.1"/>
    <property type="molecule type" value="Genomic_DNA"/>
</dbReference>
<gene>
    <name evidence="1" type="ORF">LEP1GSC104_3195</name>
</gene>
<evidence type="ECO:0000313" key="2">
    <source>
        <dbReference type="Proteomes" id="UP000006324"/>
    </source>
</evidence>
<proteinExistence type="predicted"/>
<sequence>MEENNFNIKADFIGINATTIFPITNFSLCKVGEETIFTFYFNDGSSDPDLCINVSLTQGGLIDFRKKCEEIATITKIEVRNWEHYKHLKWKKNKSIRVAPPKRTNIFGIGRINDSYDIMFGYIHPLMARVNDGNQINITTPIIYDISMSRILFELLLLELRKVGH</sequence>
<accession>A0A0F6HDR8</accession>
<comment type="caution">
    <text evidence="1">The sequence shown here is derived from an EMBL/GenBank/DDBJ whole genome shotgun (WGS) entry which is preliminary data.</text>
</comment>
<dbReference type="Proteomes" id="UP000006324">
    <property type="component" value="Unassembled WGS sequence"/>
</dbReference>
<protein>
    <submittedName>
        <fullName evidence="1">Uncharacterized protein</fullName>
    </submittedName>
</protein>
<dbReference type="AlphaFoldDB" id="A0A0F6HDR8"/>
<evidence type="ECO:0000313" key="1">
    <source>
        <dbReference type="EMBL" id="EKO26474.1"/>
    </source>
</evidence>
<name>A0A0F6HDR8_LEPIR</name>